<dbReference type="CDD" id="cd12181">
    <property type="entry name" value="ceo_syn"/>
    <property type="match status" value="1"/>
</dbReference>
<organism evidence="4 5">
    <name type="scientific">Microlunatus antarcticus</name>
    <dbReference type="NCBI Taxonomy" id="53388"/>
    <lineage>
        <taxon>Bacteria</taxon>
        <taxon>Bacillati</taxon>
        <taxon>Actinomycetota</taxon>
        <taxon>Actinomycetes</taxon>
        <taxon>Propionibacteriales</taxon>
        <taxon>Propionibacteriaceae</taxon>
        <taxon>Microlunatus</taxon>
    </lineage>
</organism>
<keyword evidence="5" id="KW-1185">Reference proteome</keyword>
<evidence type="ECO:0000259" key="2">
    <source>
        <dbReference type="SMART" id="SM01002"/>
    </source>
</evidence>
<evidence type="ECO:0000313" key="4">
    <source>
        <dbReference type="EMBL" id="MBB3328864.1"/>
    </source>
</evidence>
<name>A0A7W5P8P2_9ACTN</name>
<dbReference type="GO" id="GO:0047126">
    <property type="term" value="F:N5-(carboxyethyl)ornithine synthase activity"/>
    <property type="evidence" value="ECO:0007669"/>
    <property type="project" value="InterPro"/>
</dbReference>
<gene>
    <name evidence="4" type="ORF">FHX39_003861</name>
</gene>
<dbReference type="PANTHER" id="PTHR42795">
    <property type="entry name" value="ALANINE DEHYDROGENASE"/>
    <property type="match status" value="1"/>
</dbReference>
<dbReference type="RefSeq" id="WP_183342191.1">
    <property type="nucleotide sequence ID" value="NZ_JACHZG010000005.1"/>
</dbReference>
<feature type="domain" description="Alanine dehydrogenase/pyridine nucleotide transhydrogenase NAD(H)-binding" evidence="2">
    <location>
        <begin position="147"/>
        <end position="313"/>
    </location>
</feature>
<dbReference type="SMART" id="SM01003">
    <property type="entry name" value="AlaDh_PNT_N"/>
    <property type="match status" value="1"/>
</dbReference>
<dbReference type="GO" id="GO:0000286">
    <property type="term" value="F:alanine dehydrogenase activity"/>
    <property type="evidence" value="ECO:0007669"/>
    <property type="project" value="TreeGrafter"/>
</dbReference>
<sequence length="386" mass="42750">MQPLSLGIVATSQKPDERRLALHPDHLSRIEPELRERLFLERGYGERFGVSDDQLAPLVAGLLPRDELLERSDVVVLGKPVVDDLRRLRPGQVVWGWPHCVQDVEMTQVAIDRGLTLIAWEAMNHWTREGAFSVHVFHKNNELAGYSSVLHALALRGSTGDYGRRLRAVVISFGATARGAVRGLAALGINDVTVLTQRSSAAVASPFGFVTMQMFLPDPDRPGHVLVVDQDHDESNARPLVELLAEYDVVVNCILQDTDDPLMFVDADELGAFRPGTLFVDVSCDEGMGFSWARPTSFVDPMFEVGDGLHYYAVDHSPSYLWNSATWENSEALLRYLAVVSAGPSAWDADETIRRAIEIRDGVVVNPRILSFQHRSAEPPHVVEAS</sequence>
<evidence type="ECO:0000313" key="5">
    <source>
        <dbReference type="Proteomes" id="UP000565572"/>
    </source>
</evidence>
<dbReference type="AlphaFoldDB" id="A0A7W5P8P2"/>
<comment type="caution">
    <text evidence="4">The sequence shown here is derived from an EMBL/GenBank/DDBJ whole genome shotgun (WGS) entry which is preliminary data.</text>
</comment>
<dbReference type="InterPro" id="IPR036291">
    <property type="entry name" value="NAD(P)-bd_dom_sf"/>
</dbReference>
<accession>A0A7W5P8P2</accession>
<dbReference type="InterPro" id="IPR007886">
    <property type="entry name" value="AlaDH/PNT_N"/>
</dbReference>
<dbReference type="EMBL" id="JACHZG010000005">
    <property type="protein sequence ID" value="MBB3328864.1"/>
    <property type="molecule type" value="Genomic_DNA"/>
</dbReference>
<keyword evidence="1" id="KW-0560">Oxidoreductase</keyword>
<evidence type="ECO:0000259" key="3">
    <source>
        <dbReference type="SMART" id="SM01003"/>
    </source>
</evidence>
<feature type="domain" description="Alanine dehydrogenase/pyridine nucleotide transhydrogenase N-terminal" evidence="3">
    <location>
        <begin position="7"/>
        <end position="144"/>
    </location>
</feature>
<proteinExistence type="predicted"/>
<evidence type="ECO:0000256" key="1">
    <source>
        <dbReference type="ARBA" id="ARBA00023002"/>
    </source>
</evidence>
<dbReference type="Pfam" id="PF05222">
    <property type="entry name" value="AlaDh_PNT_N"/>
    <property type="match status" value="1"/>
</dbReference>
<dbReference type="Gene3D" id="3.40.50.720">
    <property type="entry name" value="NAD(P)-binding Rossmann-like Domain"/>
    <property type="match status" value="2"/>
</dbReference>
<reference evidence="4 5" key="1">
    <citation type="submission" date="2020-08" db="EMBL/GenBank/DDBJ databases">
        <title>Sequencing the genomes of 1000 actinobacteria strains.</title>
        <authorList>
            <person name="Klenk H.-P."/>
        </authorList>
    </citation>
    <scope>NUCLEOTIDE SEQUENCE [LARGE SCALE GENOMIC DNA]</scope>
    <source>
        <strain evidence="4 5">DSM 11053</strain>
    </source>
</reference>
<dbReference type="SMART" id="SM01002">
    <property type="entry name" value="AlaDh_PNT_C"/>
    <property type="match status" value="1"/>
</dbReference>
<dbReference type="PANTHER" id="PTHR42795:SF1">
    <property type="entry name" value="ALANINE DEHYDROGENASE"/>
    <property type="match status" value="1"/>
</dbReference>
<dbReference type="Pfam" id="PF01262">
    <property type="entry name" value="AlaDh_PNT_C"/>
    <property type="match status" value="1"/>
</dbReference>
<protein>
    <submittedName>
        <fullName evidence="4">Alanine dehydrogenase</fullName>
    </submittedName>
</protein>
<dbReference type="InterPro" id="IPR007698">
    <property type="entry name" value="AlaDH/PNT_NAD(H)-bd"/>
</dbReference>
<dbReference type="InterPro" id="IPR046951">
    <property type="entry name" value="CEOS"/>
</dbReference>
<dbReference type="SUPFAM" id="SSF52283">
    <property type="entry name" value="Formate/glycerate dehydrogenase catalytic domain-like"/>
    <property type="match status" value="1"/>
</dbReference>
<dbReference type="GO" id="GO:0005886">
    <property type="term" value="C:plasma membrane"/>
    <property type="evidence" value="ECO:0007669"/>
    <property type="project" value="TreeGrafter"/>
</dbReference>
<dbReference type="Proteomes" id="UP000565572">
    <property type="component" value="Unassembled WGS sequence"/>
</dbReference>
<dbReference type="SUPFAM" id="SSF51735">
    <property type="entry name" value="NAD(P)-binding Rossmann-fold domains"/>
    <property type="match status" value="1"/>
</dbReference>
<dbReference type="GO" id="GO:0006524">
    <property type="term" value="P:alanine catabolic process"/>
    <property type="evidence" value="ECO:0007669"/>
    <property type="project" value="TreeGrafter"/>
</dbReference>